<dbReference type="InterPro" id="IPR001466">
    <property type="entry name" value="Beta-lactam-related"/>
</dbReference>
<dbReference type="Gene3D" id="3.40.710.10">
    <property type="entry name" value="DD-peptidase/beta-lactamase superfamily"/>
    <property type="match status" value="1"/>
</dbReference>
<protein>
    <submittedName>
        <fullName evidence="2">Beta-lactamase</fullName>
        <ecNumber evidence="2">3.5.2.6</ecNumber>
    </submittedName>
</protein>
<dbReference type="AlphaFoldDB" id="A0A3S4DN60"/>
<dbReference type="InterPro" id="IPR050491">
    <property type="entry name" value="AmpC-like"/>
</dbReference>
<dbReference type="PANTHER" id="PTHR46825">
    <property type="entry name" value="D-ALANYL-D-ALANINE-CARBOXYPEPTIDASE/ENDOPEPTIDASE AMPH"/>
    <property type="match status" value="1"/>
</dbReference>
<reference evidence="2 3" key="1">
    <citation type="submission" date="2018-12" db="EMBL/GenBank/DDBJ databases">
        <authorList>
            <consortium name="Pathogen Informatics"/>
        </authorList>
    </citation>
    <scope>NUCLEOTIDE SEQUENCE [LARGE SCALE GENOMIC DNA]</scope>
    <source>
        <strain evidence="2 3">NCTC11214</strain>
    </source>
</reference>
<dbReference type="KEGG" id="sof:NCTC11214_04003"/>
<evidence type="ECO:0000313" key="3">
    <source>
        <dbReference type="Proteomes" id="UP000281391"/>
    </source>
</evidence>
<dbReference type="GO" id="GO:0008800">
    <property type="term" value="F:beta-lactamase activity"/>
    <property type="evidence" value="ECO:0007669"/>
    <property type="project" value="UniProtKB-EC"/>
</dbReference>
<accession>A0A3S4DN60</accession>
<proteinExistence type="predicted"/>
<dbReference type="InterPro" id="IPR012338">
    <property type="entry name" value="Beta-lactam/transpept-like"/>
</dbReference>
<dbReference type="EC" id="3.5.2.6" evidence="2"/>
<dbReference type="PANTHER" id="PTHR46825:SF8">
    <property type="entry name" value="BETA-LACTAMASE-RELATED"/>
    <property type="match status" value="1"/>
</dbReference>
<feature type="domain" description="Beta-lactamase-related" evidence="1">
    <location>
        <begin position="1"/>
        <end position="115"/>
    </location>
</feature>
<name>A0A3S4DN60_SEROD</name>
<dbReference type="Pfam" id="PF00144">
    <property type="entry name" value="Beta-lactamase"/>
    <property type="match status" value="1"/>
</dbReference>
<sequence length="119" mass="13087">MTLQNLATHTSGLPLFVPDNVTNTAQLMDYYKNWTPTQTVGSYRIYSNLGIGMLGMIAANSLNQPFADAMEQRLLAGLGMKHSFVNVPPRAMADYAQGYNKEDQPVRVTPARLTPSHTA</sequence>
<dbReference type="EMBL" id="LR134117">
    <property type="protein sequence ID" value="VDZ62129.1"/>
    <property type="molecule type" value="Genomic_DNA"/>
</dbReference>
<keyword evidence="2" id="KW-0378">Hydrolase</keyword>
<evidence type="ECO:0000313" key="2">
    <source>
        <dbReference type="EMBL" id="VDZ62129.1"/>
    </source>
</evidence>
<dbReference type="SUPFAM" id="SSF56601">
    <property type="entry name" value="beta-lactamase/transpeptidase-like"/>
    <property type="match status" value="1"/>
</dbReference>
<evidence type="ECO:0000259" key="1">
    <source>
        <dbReference type="Pfam" id="PF00144"/>
    </source>
</evidence>
<gene>
    <name evidence="2" type="primary">ampC_2</name>
    <name evidence="2" type="ORF">NCTC11214_04003</name>
</gene>
<dbReference type="Proteomes" id="UP000281391">
    <property type="component" value="Chromosome"/>
</dbReference>
<organism evidence="2 3">
    <name type="scientific">Serratia odorifera</name>
    <dbReference type="NCBI Taxonomy" id="618"/>
    <lineage>
        <taxon>Bacteria</taxon>
        <taxon>Pseudomonadati</taxon>
        <taxon>Pseudomonadota</taxon>
        <taxon>Gammaproteobacteria</taxon>
        <taxon>Enterobacterales</taxon>
        <taxon>Yersiniaceae</taxon>
        <taxon>Serratia</taxon>
    </lineage>
</organism>